<name>A0AAV0X4Q6_9HEMI</name>
<accession>A0AAV0X4Q6</accession>
<comment type="caution">
    <text evidence="1">The sequence shown here is derived from an EMBL/GenBank/DDBJ whole genome shotgun (WGS) entry which is preliminary data.</text>
</comment>
<protein>
    <submittedName>
        <fullName evidence="1">Uncharacterized protein</fullName>
    </submittedName>
</protein>
<organism evidence="1 2">
    <name type="scientific">Macrosiphum euphorbiae</name>
    <name type="common">potato aphid</name>
    <dbReference type="NCBI Taxonomy" id="13131"/>
    <lineage>
        <taxon>Eukaryota</taxon>
        <taxon>Metazoa</taxon>
        <taxon>Ecdysozoa</taxon>
        <taxon>Arthropoda</taxon>
        <taxon>Hexapoda</taxon>
        <taxon>Insecta</taxon>
        <taxon>Pterygota</taxon>
        <taxon>Neoptera</taxon>
        <taxon>Paraneoptera</taxon>
        <taxon>Hemiptera</taxon>
        <taxon>Sternorrhyncha</taxon>
        <taxon>Aphidomorpha</taxon>
        <taxon>Aphidoidea</taxon>
        <taxon>Aphididae</taxon>
        <taxon>Macrosiphini</taxon>
        <taxon>Macrosiphum</taxon>
    </lineage>
</organism>
<dbReference type="EMBL" id="CARXXK010000003">
    <property type="protein sequence ID" value="CAI6363218.1"/>
    <property type="molecule type" value="Genomic_DNA"/>
</dbReference>
<evidence type="ECO:0000313" key="1">
    <source>
        <dbReference type="EMBL" id="CAI6363218.1"/>
    </source>
</evidence>
<dbReference type="Proteomes" id="UP001160148">
    <property type="component" value="Unassembled WGS sequence"/>
</dbReference>
<reference evidence="1 2" key="1">
    <citation type="submission" date="2023-01" db="EMBL/GenBank/DDBJ databases">
        <authorList>
            <person name="Whitehead M."/>
        </authorList>
    </citation>
    <scope>NUCLEOTIDE SEQUENCE [LARGE SCALE GENOMIC DNA]</scope>
</reference>
<evidence type="ECO:0000313" key="2">
    <source>
        <dbReference type="Proteomes" id="UP001160148"/>
    </source>
</evidence>
<proteinExistence type="predicted"/>
<gene>
    <name evidence="1" type="ORF">MEUPH1_LOCUS18199</name>
</gene>
<keyword evidence="2" id="KW-1185">Reference proteome</keyword>
<sequence length="105" mass="11890">MELDGCAEISKIFTLQVLPGSAFTESMMNVASFVTAEDSRTATATTVASTIKILADIFLRIRIEIRLCKWPYDCRPYLKASTRVSKVNGYRSFYIFSFQLPHPIE</sequence>
<dbReference type="AlphaFoldDB" id="A0AAV0X4Q6"/>